<evidence type="ECO:0000256" key="1">
    <source>
        <dbReference type="ARBA" id="ARBA00022679"/>
    </source>
</evidence>
<dbReference type="Gene3D" id="3.30.559.10">
    <property type="entry name" value="Chloramphenicol acetyltransferase-like domain"/>
    <property type="match status" value="1"/>
</dbReference>
<feature type="region of interest" description="Disordered" evidence="2">
    <location>
        <begin position="67"/>
        <end position="109"/>
    </location>
</feature>
<evidence type="ECO:0000256" key="2">
    <source>
        <dbReference type="SAM" id="MobiDB-lite"/>
    </source>
</evidence>
<dbReference type="InterPro" id="IPR051283">
    <property type="entry name" value="Sec_Metabolite_Acyltrans"/>
</dbReference>
<protein>
    <submittedName>
        <fullName evidence="3">(rape) hypothetical protein</fullName>
    </submittedName>
</protein>
<gene>
    <name evidence="3" type="ORF">DARMORV10_A09P04430.1</name>
</gene>
<accession>A0A816NKD6</accession>
<dbReference type="AlphaFoldDB" id="A0A816NKD6"/>
<dbReference type="EMBL" id="HG994363">
    <property type="protein sequence ID" value="CAF2035807.1"/>
    <property type="molecule type" value="Genomic_DNA"/>
</dbReference>
<keyword evidence="1" id="KW-0808">Transferase</keyword>
<organism evidence="3">
    <name type="scientific">Brassica napus</name>
    <name type="common">Rape</name>
    <dbReference type="NCBI Taxonomy" id="3708"/>
    <lineage>
        <taxon>Eukaryota</taxon>
        <taxon>Viridiplantae</taxon>
        <taxon>Streptophyta</taxon>
        <taxon>Embryophyta</taxon>
        <taxon>Tracheophyta</taxon>
        <taxon>Spermatophyta</taxon>
        <taxon>Magnoliopsida</taxon>
        <taxon>eudicotyledons</taxon>
        <taxon>Gunneridae</taxon>
        <taxon>Pentapetalae</taxon>
        <taxon>rosids</taxon>
        <taxon>malvids</taxon>
        <taxon>Brassicales</taxon>
        <taxon>Brassicaceae</taxon>
        <taxon>Brassiceae</taxon>
        <taxon>Brassica</taxon>
    </lineage>
</organism>
<proteinExistence type="predicted"/>
<sequence>MATAGDLLANDLRWSADQLHRNVVAHDDATVRRGIADWESNPRLFPLGNADGDSITMGSSPRFWMGKAVSGEERRSEQIRREDIGVSRKRKTRGRGEKRLCRERERRRR</sequence>
<feature type="compositionally biased region" description="Basic and acidic residues" evidence="2">
    <location>
        <begin position="70"/>
        <end position="86"/>
    </location>
</feature>
<dbReference type="Proteomes" id="UP001295469">
    <property type="component" value="Chromosome A09"/>
</dbReference>
<dbReference type="InterPro" id="IPR023213">
    <property type="entry name" value="CAT-like_dom_sf"/>
</dbReference>
<name>A0A816NKD6_BRANA</name>
<dbReference type="PANTHER" id="PTHR31896">
    <property type="entry name" value="FAMILY REGULATORY PROTEIN, PUTATIVE (AFU_ORTHOLOGUE AFUA_3G14730)-RELATED"/>
    <property type="match status" value="1"/>
</dbReference>
<dbReference type="PANTHER" id="PTHR31896:SF50">
    <property type="entry name" value="BAHD ACYLTRANSFERASE DCR"/>
    <property type="match status" value="1"/>
</dbReference>
<feature type="compositionally biased region" description="Basic and acidic residues" evidence="2">
    <location>
        <begin position="94"/>
        <end position="109"/>
    </location>
</feature>
<dbReference type="GO" id="GO:0016740">
    <property type="term" value="F:transferase activity"/>
    <property type="evidence" value="ECO:0007669"/>
    <property type="project" value="UniProtKB-KW"/>
</dbReference>
<evidence type="ECO:0000313" key="3">
    <source>
        <dbReference type="EMBL" id="CAF2035807.1"/>
    </source>
</evidence>
<reference evidence="3" key="1">
    <citation type="submission" date="2021-01" db="EMBL/GenBank/DDBJ databases">
        <authorList>
            <consortium name="Genoscope - CEA"/>
            <person name="William W."/>
        </authorList>
    </citation>
    <scope>NUCLEOTIDE SEQUENCE</scope>
</reference>